<organism evidence="3 4">
    <name type="scientific">Halorubrum distributum JCM 10247</name>
    <dbReference type="NCBI Taxonomy" id="1227486"/>
    <lineage>
        <taxon>Archaea</taxon>
        <taxon>Methanobacteriati</taxon>
        <taxon>Methanobacteriota</taxon>
        <taxon>Stenosarchaea group</taxon>
        <taxon>Halobacteria</taxon>
        <taxon>Halobacteriales</taxon>
        <taxon>Haloferacaceae</taxon>
        <taxon>Halorubrum</taxon>
        <taxon>Halorubrum distributum group</taxon>
    </lineage>
</organism>
<feature type="domain" description="Antitoxin SocA-like Panacea" evidence="2">
    <location>
        <begin position="36"/>
        <end position="139"/>
    </location>
</feature>
<evidence type="ECO:0000256" key="1">
    <source>
        <dbReference type="SAM" id="MobiDB-lite"/>
    </source>
</evidence>
<accession>M0DI59</accession>
<reference evidence="3 4" key="1">
    <citation type="journal article" date="2014" name="PLoS Genet.">
        <title>Phylogenetically driven sequencing of extremely halophilic archaea reveals strategies for static and dynamic osmo-response.</title>
        <authorList>
            <person name="Becker E.A."/>
            <person name="Seitzer P.M."/>
            <person name="Tritt A."/>
            <person name="Larsen D."/>
            <person name="Krusor M."/>
            <person name="Yao A.I."/>
            <person name="Wu D."/>
            <person name="Madern D."/>
            <person name="Eisen J.A."/>
            <person name="Darling A.E."/>
            <person name="Facciotti M.T."/>
        </authorList>
    </citation>
    <scope>NUCLEOTIDE SEQUENCE [LARGE SCALE GENOMIC DNA]</scope>
    <source>
        <strain evidence="3 4">JCM 10247</strain>
    </source>
</reference>
<proteinExistence type="predicted"/>
<dbReference type="Pfam" id="PF13274">
    <property type="entry name" value="SocA_Panacea"/>
    <property type="match status" value="1"/>
</dbReference>
<evidence type="ECO:0000259" key="2">
    <source>
        <dbReference type="Pfam" id="PF13274"/>
    </source>
</evidence>
<dbReference type="RefSeq" id="WP_007344669.1">
    <property type="nucleotide sequence ID" value="NZ_AOIW01000038.1"/>
</dbReference>
<comment type="caution">
    <text evidence="3">The sequence shown here is derived from an EMBL/GenBank/DDBJ whole genome shotgun (WGS) entry which is preliminary data.</text>
</comment>
<feature type="region of interest" description="Disordered" evidence="1">
    <location>
        <begin position="122"/>
        <end position="144"/>
    </location>
</feature>
<protein>
    <recommendedName>
        <fullName evidence="2">Antitoxin SocA-like Panacea domain-containing protein</fullName>
    </recommendedName>
</protein>
<evidence type="ECO:0000313" key="3">
    <source>
        <dbReference type="EMBL" id="ELZ35186.1"/>
    </source>
</evidence>
<name>M0DI59_9EURY</name>
<sequence>MSAQGTPSSEDLDETALEDLIRGFLSKYKFLHEYRLQKLIYFAELFATESKDSRLTEADFKPFMYGAYSEDVSEKLEEMESEPDVATKTDMHHGKTVTAYLGQDIDESDVDPDAMDIISQVHPSTQSESNEDLAQASKQSWLYQETPYSSEMDFDEYREKLDDGEINSDIDRFFPDLDIDTDTTD</sequence>
<dbReference type="EMBL" id="AOIW01000038">
    <property type="protein sequence ID" value="ELZ35186.1"/>
    <property type="molecule type" value="Genomic_DNA"/>
</dbReference>
<dbReference type="AlphaFoldDB" id="M0DI59"/>
<dbReference type="InterPro" id="IPR025272">
    <property type="entry name" value="SocA_Panacea"/>
</dbReference>
<evidence type="ECO:0000313" key="4">
    <source>
        <dbReference type="Proteomes" id="UP000011572"/>
    </source>
</evidence>
<dbReference type="Proteomes" id="UP000011572">
    <property type="component" value="Unassembled WGS sequence"/>
</dbReference>
<gene>
    <name evidence="3" type="ORF">C473_04449</name>
</gene>